<protein>
    <submittedName>
        <fullName evidence="2">Uncharacterized protein</fullName>
    </submittedName>
</protein>
<evidence type="ECO:0000256" key="1">
    <source>
        <dbReference type="SAM" id="SignalP"/>
    </source>
</evidence>
<dbReference type="AlphaFoldDB" id="A0A9P4MMQ2"/>
<comment type="caution">
    <text evidence="2">The sequence shown here is derived from an EMBL/GenBank/DDBJ whole genome shotgun (WGS) entry which is preliminary data.</text>
</comment>
<keyword evidence="1" id="KW-0732">Signal</keyword>
<gene>
    <name evidence="2" type="ORF">GQ43DRAFT_273325</name>
</gene>
<organism evidence="2 3">
    <name type="scientific">Delitschia confertaspora ATCC 74209</name>
    <dbReference type="NCBI Taxonomy" id="1513339"/>
    <lineage>
        <taxon>Eukaryota</taxon>
        <taxon>Fungi</taxon>
        <taxon>Dikarya</taxon>
        <taxon>Ascomycota</taxon>
        <taxon>Pezizomycotina</taxon>
        <taxon>Dothideomycetes</taxon>
        <taxon>Pleosporomycetidae</taxon>
        <taxon>Pleosporales</taxon>
        <taxon>Delitschiaceae</taxon>
        <taxon>Delitschia</taxon>
    </lineage>
</organism>
<accession>A0A9P4MMQ2</accession>
<sequence length="52" mass="5745">MLALLSLILLPLLLSSSFSFSLLSEVIVKVRSYMVFCQIVCNLRIAQGNRSG</sequence>
<reference evidence="2" key="1">
    <citation type="journal article" date="2020" name="Stud. Mycol.">
        <title>101 Dothideomycetes genomes: a test case for predicting lifestyles and emergence of pathogens.</title>
        <authorList>
            <person name="Haridas S."/>
            <person name="Albert R."/>
            <person name="Binder M."/>
            <person name="Bloem J."/>
            <person name="Labutti K."/>
            <person name="Salamov A."/>
            <person name="Andreopoulos B."/>
            <person name="Baker S."/>
            <person name="Barry K."/>
            <person name="Bills G."/>
            <person name="Bluhm B."/>
            <person name="Cannon C."/>
            <person name="Castanera R."/>
            <person name="Culley D."/>
            <person name="Daum C."/>
            <person name="Ezra D."/>
            <person name="Gonzalez J."/>
            <person name="Henrissat B."/>
            <person name="Kuo A."/>
            <person name="Liang C."/>
            <person name="Lipzen A."/>
            <person name="Lutzoni F."/>
            <person name="Magnuson J."/>
            <person name="Mondo S."/>
            <person name="Nolan M."/>
            <person name="Ohm R."/>
            <person name="Pangilinan J."/>
            <person name="Park H.-J."/>
            <person name="Ramirez L."/>
            <person name="Alfaro M."/>
            <person name="Sun H."/>
            <person name="Tritt A."/>
            <person name="Yoshinaga Y."/>
            <person name="Zwiers L.-H."/>
            <person name="Turgeon B."/>
            <person name="Goodwin S."/>
            <person name="Spatafora J."/>
            <person name="Crous P."/>
            <person name="Grigoriev I."/>
        </authorList>
    </citation>
    <scope>NUCLEOTIDE SEQUENCE</scope>
    <source>
        <strain evidence="2">ATCC 74209</strain>
    </source>
</reference>
<dbReference type="Proteomes" id="UP000799536">
    <property type="component" value="Unassembled WGS sequence"/>
</dbReference>
<keyword evidence="3" id="KW-1185">Reference proteome</keyword>
<name>A0A9P4MMQ2_9PLEO</name>
<dbReference type="EMBL" id="ML994455">
    <property type="protein sequence ID" value="KAF2196177.1"/>
    <property type="molecule type" value="Genomic_DNA"/>
</dbReference>
<proteinExistence type="predicted"/>
<evidence type="ECO:0000313" key="3">
    <source>
        <dbReference type="Proteomes" id="UP000799536"/>
    </source>
</evidence>
<evidence type="ECO:0000313" key="2">
    <source>
        <dbReference type="EMBL" id="KAF2196177.1"/>
    </source>
</evidence>
<feature type="chain" id="PRO_5040428731" evidence="1">
    <location>
        <begin position="20"/>
        <end position="52"/>
    </location>
</feature>
<feature type="signal peptide" evidence="1">
    <location>
        <begin position="1"/>
        <end position="19"/>
    </location>
</feature>